<protein>
    <submittedName>
        <fullName evidence="1">Uncharacterized protein</fullName>
    </submittedName>
</protein>
<sequence length="208" mass="23057">MSNSLITALVTFNPFRSARISQTDVPFHPVMSGTLPSRTIALTTACRSLAHAHSFSISRSSSLRAAQSLQCSTSRYHRFRDINECDTRESAKPPVAHPVEHCEKRPLEERTSVTDGSIERTKRTYPRSWLKADGSRFTSFQADKRSEIGLVKSSYRRLDSVVPTTLLLAISSLDSGDTKKVSAYIKNIISVICTNSSAVLLDSHPEGW</sequence>
<proteinExistence type="predicted"/>
<dbReference type="EMBL" id="JAUEPT010000050">
    <property type="protein sequence ID" value="KAK0437161.1"/>
    <property type="molecule type" value="Genomic_DNA"/>
</dbReference>
<dbReference type="Proteomes" id="UP001175226">
    <property type="component" value="Unassembled WGS sequence"/>
</dbReference>
<dbReference type="AlphaFoldDB" id="A0AA39MJH2"/>
<evidence type="ECO:0000313" key="1">
    <source>
        <dbReference type="EMBL" id="KAK0437161.1"/>
    </source>
</evidence>
<keyword evidence="2" id="KW-1185">Reference proteome</keyword>
<accession>A0AA39MJH2</accession>
<organism evidence="1 2">
    <name type="scientific">Armillaria borealis</name>
    <dbReference type="NCBI Taxonomy" id="47425"/>
    <lineage>
        <taxon>Eukaryota</taxon>
        <taxon>Fungi</taxon>
        <taxon>Dikarya</taxon>
        <taxon>Basidiomycota</taxon>
        <taxon>Agaricomycotina</taxon>
        <taxon>Agaricomycetes</taxon>
        <taxon>Agaricomycetidae</taxon>
        <taxon>Agaricales</taxon>
        <taxon>Marasmiineae</taxon>
        <taxon>Physalacriaceae</taxon>
        <taxon>Armillaria</taxon>
    </lineage>
</organism>
<name>A0AA39MJH2_9AGAR</name>
<comment type="caution">
    <text evidence="1">The sequence shown here is derived from an EMBL/GenBank/DDBJ whole genome shotgun (WGS) entry which is preliminary data.</text>
</comment>
<reference evidence="1" key="1">
    <citation type="submission" date="2023-06" db="EMBL/GenBank/DDBJ databases">
        <authorList>
            <consortium name="Lawrence Berkeley National Laboratory"/>
            <person name="Ahrendt S."/>
            <person name="Sahu N."/>
            <person name="Indic B."/>
            <person name="Wong-Bajracharya J."/>
            <person name="Merenyi Z."/>
            <person name="Ke H.-M."/>
            <person name="Monk M."/>
            <person name="Kocsube S."/>
            <person name="Drula E."/>
            <person name="Lipzen A."/>
            <person name="Balint B."/>
            <person name="Henrissat B."/>
            <person name="Andreopoulos B."/>
            <person name="Martin F.M."/>
            <person name="Harder C.B."/>
            <person name="Rigling D."/>
            <person name="Ford K.L."/>
            <person name="Foster G.D."/>
            <person name="Pangilinan J."/>
            <person name="Papanicolaou A."/>
            <person name="Barry K."/>
            <person name="LaButti K."/>
            <person name="Viragh M."/>
            <person name="Koriabine M."/>
            <person name="Yan M."/>
            <person name="Riley R."/>
            <person name="Champramary S."/>
            <person name="Plett K.L."/>
            <person name="Tsai I.J."/>
            <person name="Slot J."/>
            <person name="Sipos G."/>
            <person name="Plett J."/>
            <person name="Nagy L.G."/>
            <person name="Grigoriev I.V."/>
        </authorList>
    </citation>
    <scope>NUCLEOTIDE SEQUENCE</scope>
    <source>
        <strain evidence="1">FPL87.14</strain>
    </source>
</reference>
<gene>
    <name evidence="1" type="ORF">EV421DRAFT_1739136</name>
</gene>
<evidence type="ECO:0000313" key="2">
    <source>
        <dbReference type="Proteomes" id="UP001175226"/>
    </source>
</evidence>